<protein>
    <submittedName>
        <fullName evidence="1">Uncharacterized protein</fullName>
    </submittedName>
</protein>
<proteinExistence type="predicted"/>
<name>A0A6C0JWH9_9ZZZZ</name>
<accession>A0A6C0JWH9</accession>
<reference evidence="1" key="1">
    <citation type="journal article" date="2020" name="Nature">
        <title>Giant virus diversity and host interactions through global metagenomics.</title>
        <authorList>
            <person name="Schulz F."/>
            <person name="Roux S."/>
            <person name="Paez-Espino D."/>
            <person name="Jungbluth S."/>
            <person name="Walsh D.A."/>
            <person name="Denef V.J."/>
            <person name="McMahon K.D."/>
            <person name="Konstantinidis K.T."/>
            <person name="Eloe-Fadrosh E.A."/>
            <person name="Kyrpides N.C."/>
            <person name="Woyke T."/>
        </authorList>
    </citation>
    <scope>NUCLEOTIDE SEQUENCE</scope>
    <source>
        <strain evidence="1">GVMAG-S-1062768-28</strain>
    </source>
</reference>
<organism evidence="1">
    <name type="scientific">viral metagenome</name>
    <dbReference type="NCBI Taxonomy" id="1070528"/>
    <lineage>
        <taxon>unclassified sequences</taxon>
        <taxon>metagenomes</taxon>
        <taxon>organismal metagenomes</taxon>
    </lineage>
</organism>
<evidence type="ECO:0000313" key="1">
    <source>
        <dbReference type="EMBL" id="QHU08084.1"/>
    </source>
</evidence>
<dbReference type="AlphaFoldDB" id="A0A6C0JWH9"/>
<dbReference type="EMBL" id="MN740694">
    <property type="protein sequence ID" value="QHU08084.1"/>
    <property type="molecule type" value="Genomic_DNA"/>
</dbReference>
<sequence length="129" mass="15024">MTTERMNAYEMYTEMQQLIDVDHKVVQMYGRIKRDIADRKKRAFDNWQNITSENIDNYSVCGIYIPVSSDYEKRLIDMLKEDGFNVVFENTQDDINGTSVNVYTVSWGSDIPAIQYALDGPKYNENIIS</sequence>